<feature type="transmembrane region" description="Helical" evidence="12">
    <location>
        <begin position="698"/>
        <end position="719"/>
    </location>
</feature>
<feature type="transmembrane region" description="Helical" evidence="12">
    <location>
        <begin position="731"/>
        <end position="750"/>
    </location>
</feature>
<evidence type="ECO:0000256" key="7">
    <source>
        <dbReference type="ARBA" id="ARBA00022989"/>
    </source>
</evidence>
<evidence type="ECO:0000256" key="12">
    <source>
        <dbReference type="SAM" id="Phobius"/>
    </source>
</evidence>
<dbReference type="PANTHER" id="PTHR22914">
    <property type="entry name" value="CHITIN SYNTHASE"/>
    <property type="match status" value="1"/>
</dbReference>
<organism evidence="13 14">
    <name type="scientific">Cafeteria roenbergensis</name>
    <name type="common">Marine flagellate</name>
    <dbReference type="NCBI Taxonomy" id="33653"/>
    <lineage>
        <taxon>Eukaryota</taxon>
        <taxon>Sar</taxon>
        <taxon>Stramenopiles</taxon>
        <taxon>Bigyra</taxon>
        <taxon>Opalozoa</taxon>
        <taxon>Bicosoecida</taxon>
        <taxon>Cafeteriaceae</taxon>
        <taxon>Cafeteria</taxon>
    </lineage>
</organism>
<proteinExistence type="predicted"/>
<feature type="compositionally biased region" description="Polar residues" evidence="11">
    <location>
        <begin position="960"/>
        <end position="979"/>
    </location>
</feature>
<feature type="region of interest" description="Disordered" evidence="11">
    <location>
        <begin position="1"/>
        <end position="50"/>
    </location>
</feature>
<feature type="region of interest" description="Disordered" evidence="11">
    <location>
        <begin position="164"/>
        <end position="186"/>
    </location>
</feature>
<keyword evidence="4" id="KW-0328">Glycosyltransferase</keyword>
<evidence type="ECO:0000256" key="10">
    <source>
        <dbReference type="SAM" id="Coils"/>
    </source>
</evidence>
<sequence>MAAARALSEHPSDTITPRTANSSAGRATQGGATGAPASAGVSARAASSELEAWRQDGWALQKRSSGEVQAHVPGNVSHVSSGEARSAPRGSDVRNIDAIALDAEARLAGPSAHPANQGYQAWGQQAWGGQPLFGAGQFDIGFAGGAPIPGSGVDPAHPIFQRFSDEGRSRSDSESGSGSGDDGAGDEIESIVDQLQVAESVATEIMERRGLDKRRQCLRRRLSTGALSVLEHDPEVTLVDYTPITAARPIDNRAPLRPSSMNRTIKLCIVITMYNEGGKELDLTLKAIAANMVNLERMCGISWKEVVVLAVQDGRMKMHKSMEAYVTKHRIWDRRMLLAEHNGAPVTCHVFERTVNLARSRTNRDYYPSMQVIFAAKEKNGGKLNSHLWAFSAFTRQFQPEFLLLLDVGTMPREFAIPRMVRAMQVNPQVAGVCGEIAVHKANYFSFVQAAQAFEYAIQHVLDKSYESVCGFIGVLPGAFSAYRWKALRGEPLNQYFLLEEIPFREVEPAIANMYLAEDRVLCYELVAKRRRNYTLHYVNDAVAETDIPTTLVDLIKQRRRWLNGTFFALIYVLIGFPRLLGRSDHTFVRQLVLSVQFLFNFVQMVISWFAIGSLFLSLFLIYSLAFAQVGPEAGSAIMWAFAASFVIIILAQLLLALGNQPNEVARVYYATTVGLGVIMYFSIVLSAWHLSSGELDIIVLIAAVVTFAVYGLCSALHWRLDVATASIAQYLFMLPTFVTTFAIFSFSNLQDISWGTREGGLRRSTLEEVQADPNAENKKMYVSDDEFSGSEWSTEYDSDSAAEEEAREAFADAVLPDPSQGVYYGQGPVPGGPGSVIQVTYDSQMTPGGGWQAPGPATGRSAAGDPQPTFGSWPAESSPSPGPGHSLASSSGGGMEMDGKAAVYDEQGAGGRVVKVAGAAKQAPGTLRAPGARRSTVGADNVDFFVPITPVGGSGNVDVRSTGSGKQYGEAQSKSSGRSLAHPRGGEVATASHAMTIEQDPEAEAAAQVAIEEAAAREVANRIKNENEQRVKMYEKEKEELRMKFVGFRTRVMILWIACNWTYVTAVLNWQKIEHFAFVMAYIMFFSLSYRSIGSIWYMLEKYLKLIWAASCARCCCFKMCWERHRVSRFENLEERVNRRRGIAAGFDADEDDSSWISDGSLERRAEERWGNWGFEEGDEEDASAGVIPDAVPDDAMAPEAVTGVFSAEATGAQTGFQAPGDDEDDTTDLSAAVREAEMAAADALASISALDGKEAAASGVDLSKELRDGEAATQSALDRIRALRGHARGDSSDLSQELRDAEAATELALARIKVLRTGKGAGSAIDGALHDADVSTAQTLARIRAIQAGGSADTSNLEKELAAAEAATKASLARIRALSAGQVAGSSALRELQDADRATSVALQRIHHLRATNSERAADTDPEMGGGEKDGLVRAAEPAAAAGVEHPSSQEADEEDELVDFSALIADANTATGSALASVEALGRNAASSRARTAASGKSFHTGRRPGSAEAWTERSAANERGGPATISGSGRGSFFQEARVITTTTTTTTTRRTTRAGAAATAAPAGAGHVVAASSEGEAVPPGFHDSAADDDGVETGIAGDDDSEDDDEDDSMADLSAMLREANAATSSAMDHVQSLQGNAPSQAGAQTAASAPAPAAGAAGRGSGGSRGSSNGTLDPAEAVAAATRR</sequence>
<feature type="transmembrane region" description="Helical" evidence="12">
    <location>
        <begin position="602"/>
        <end position="625"/>
    </location>
</feature>
<feature type="region of interest" description="Disordered" evidence="11">
    <location>
        <begin position="845"/>
        <end position="899"/>
    </location>
</feature>
<evidence type="ECO:0000256" key="2">
    <source>
        <dbReference type="ARBA" id="ARBA00012543"/>
    </source>
</evidence>
<feature type="compositionally biased region" description="Polar residues" evidence="11">
    <location>
        <begin position="1628"/>
        <end position="1642"/>
    </location>
</feature>
<dbReference type="GO" id="GO:0071555">
    <property type="term" value="P:cell wall organization"/>
    <property type="evidence" value="ECO:0007669"/>
    <property type="project" value="UniProtKB-KW"/>
</dbReference>
<feature type="transmembrane region" description="Helical" evidence="12">
    <location>
        <begin position="637"/>
        <end position="656"/>
    </location>
</feature>
<dbReference type="PANTHER" id="PTHR22914:SF9">
    <property type="entry name" value="CHITIN SYNTHASE 1"/>
    <property type="match status" value="1"/>
</dbReference>
<dbReference type="GO" id="GO:0006031">
    <property type="term" value="P:chitin biosynthetic process"/>
    <property type="evidence" value="ECO:0007669"/>
    <property type="project" value="TreeGrafter"/>
</dbReference>
<keyword evidence="10" id="KW-0175">Coiled coil</keyword>
<dbReference type="SUPFAM" id="SSF53448">
    <property type="entry name" value="Nucleotide-diphospho-sugar transferases"/>
    <property type="match status" value="1"/>
</dbReference>
<comment type="subcellular location">
    <subcellularLocation>
        <location evidence="1">Cell membrane</location>
        <topology evidence="1">Multi-pass membrane protein</topology>
    </subcellularLocation>
</comment>
<dbReference type="EC" id="2.4.1.16" evidence="2"/>
<dbReference type="InterPro" id="IPR029044">
    <property type="entry name" value="Nucleotide-diphossugar_trans"/>
</dbReference>
<feature type="compositionally biased region" description="Low complexity" evidence="11">
    <location>
        <begin position="1548"/>
        <end position="1571"/>
    </location>
</feature>
<feature type="compositionally biased region" description="Low complexity" evidence="11">
    <location>
        <begin position="22"/>
        <end position="48"/>
    </location>
</feature>
<keyword evidence="3" id="KW-1003">Cell membrane</keyword>
<keyword evidence="14" id="KW-1185">Reference proteome</keyword>
<feature type="transmembrane region" description="Helical" evidence="12">
    <location>
        <begin position="668"/>
        <end position="691"/>
    </location>
</feature>
<evidence type="ECO:0000313" key="14">
    <source>
        <dbReference type="Proteomes" id="UP000323011"/>
    </source>
</evidence>
<evidence type="ECO:0000313" key="13">
    <source>
        <dbReference type="EMBL" id="KAA0157155.1"/>
    </source>
</evidence>
<evidence type="ECO:0000256" key="3">
    <source>
        <dbReference type="ARBA" id="ARBA00022475"/>
    </source>
</evidence>
<reference evidence="13 14" key="1">
    <citation type="submission" date="2019-07" db="EMBL/GenBank/DDBJ databases">
        <title>Genomes of Cafeteria roenbergensis.</title>
        <authorList>
            <person name="Fischer M.G."/>
            <person name="Hackl T."/>
            <person name="Roman M."/>
        </authorList>
    </citation>
    <scope>NUCLEOTIDE SEQUENCE [LARGE SCALE GENOMIC DNA]</scope>
    <source>
        <strain evidence="13 14">BVI</strain>
    </source>
</reference>
<feature type="compositionally biased region" description="Basic and acidic residues" evidence="11">
    <location>
        <begin position="164"/>
        <end position="173"/>
    </location>
</feature>
<dbReference type="GO" id="GO:0005886">
    <property type="term" value="C:plasma membrane"/>
    <property type="evidence" value="ECO:0007669"/>
    <property type="project" value="UniProtKB-SubCell"/>
</dbReference>
<evidence type="ECO:0000256" key="11">
    <source>
        <dbReference type="SAM" id="MobiDB-lite"/>
    </source>
</evidence>
<dbReference type="EMBL" id="VLTN01000002">
    <property type="protein sequence ID" value="KAA0157155.1"/>
    <property type="molecule type" value="Genomic_DNA"/>
</dbReference>
<evidence type="ECO:0000256" key="8">
    <source>
        <dbReference type="ARBA" id="ARBA00023136"/>
    </source>
</evidence>
<feature type="region of interest" description="Disordered" evidence="11">
    <location>
        <begin position="1439"/>
        <end position="1458"/>
    </location>
</feature>
<evidence type="ECO:0000256" key="6">
    <source>
        <dbReference type="ARBA" id="ARBA00022692"/>
    </source>
</evidence>
<keyword evidence="5" id="KW-0808">Transferase</keyword>
<feature type="region of interest" description="Disordered" evidence="11">
    <location>
        <begin position="951"/>
        <end position="990"/>
    </location>
</feature>
<feature type="transmembrane region" description="Helical" evidence="12">
    <location>
        <begin position="1053"/>
        <end position="1071"/>
    </location>
</feature>
<feature type="region of interest" description="Disordered" evidence="11">
    <location>
        <begin position="62"/>
        <end position="91"/>
    </location>
</feature>
<name>A0A5A8CVU5_CAFRO</name>
<comment type="caution">
    <text evidence="13">The sequence shown here is derived from an EMBL/GenBank/DDBJ whole genome shotgun (WGS) entry which is preliminary data.</text>
</comment>
<feature type="transmembrane region" description="Helical" evidence="12">
    <location>
        <begin position="1077"/>
        <end position="1101"/>
    </location>
</feature>
<dbReference type="Proteomes" id="UP000323011">
    <property type="component" value="Unassembled WGS sequence"/>
</dbReference>
<protein>
    <recommendedName>
        <fullName evidence="2">chitin synthase</fullName>
        <ecNumber evidence="2">2.4.1.16</ecNumber>
    </recommendedName>
</protein>
<dbReference type="InterPro" id="IPR004835">
    <property type="entry name" value="Chitin_synth"/>
</dbReference>
<feature type="compositionally biased region" description="Acidic residues" evidence="11">
    <location>
        <begin position="1592"/>
        <end position="1616"/>
    </location>
</feature>
<feature type="transmembrane region" description="Helical" evidence="12">
    <location>
        <begin position="562"/>
        <end position="582"/>
    </location>
</feature>
<gene>
    <name evidence="13" type="ORF">FNF29_00507</name>
</gene>
<evidence type="ECO:0000256" key="4">
    <source>
        <dbReference type="ARBA" id="ARBA00022676"/>
    </source>
</evidence>
<evidence type="ECO:0000256" key="1">
    <source>
        <dbReference type="ARBA" id="ARBA00004651"/>
    </source>
</evidence>
<evidence type="ECO:0000256" key="5">
    <source>
        <dbReference type="ARBA" id="ARBA00022679"/>
    </source>
</evidence>
<evidence type="ECO:0000256" key="9">
    <source>
        <dbReference type="ARBA" id="ARBA00023316"/>
    </source>
</evidence>
<feature type="region of interest" description="Disordered" evidence="11">
    <location>
        <begin position="1412"/>
        <end position="1432"/>
    </location>
</feature>
<feature type="compositionally biased region" description="Low complexity" evidence="11">
    <location>
        <begin position="1643"/>
        <end position="1663"/>
    </location>
</feature>
<keyword evidence="8 12" id="KW-0472">Membrane</keyword>
<feature type="region of interest" description="Disordered" evidence="11">
    <location>
        <begin position="1490"/>
        <end position="1536"/>
    </location>
</feature>
<dbReference type="GO" id="GO:0004100">
    <property type="term" value="F:chitin synthase activity"/>
    <property type="evidence" value="ECO:0007669"/>
    <property type="project" value="UniProtKB-EC"/>
</dbReference>
<dbReference type="Pfam" id="PF01644">
    <property type="entry name" value="Chitin_synth_1"/>
    <property type="match status" value="1"/>
</dbReference>
<feature type="region of interest" description="Disordered" evidence="11">
    <location>
        <begin position="1548"/>
        <end position="1691"/>
    </location>
</feature>
<feature type="coiled-coil region" evidence="10">
    <location>
        <begin position="1010"/>
        <end position="1045"/>
    </location>
</feature>
<accession>A0A5A8CVU5</accession>
<keyword evidence="9" id="KW-0961">Cell wall biogenesis/degradation</keyword>
<keyword evidence="7 12" id="KW-1133">Transmembrane helix</keyword>
<keyword evidence="6 12" id="KW-0812">Transmembrane</keyword>